<dbReference type="FunFam" id="3.90.190.10:FF:000102">
    <property type="entry name" value="Receptor-type tyrosine-protein phosphatase"/>
    <property type="match status" value="1"/>
</dbReference>
<dbReference type="CDD" id="cd00047">
    <property type="entry name" value="PTPc"/>
    <property type="match status" value="1"/>
</dbReference>
<evidence type="ECO:0000256" key="11">
    <source>
        <dbReference type="ARBA" id="ARBA00051722"/>
    </source>
</evidence>
<sequence length="1401" mass="159783">MHYDLYLQNIWKFCPPPIHLQAKIILFLIFVLLNCYESQTLQAVEKVGENTERVEVQIEATANSIKFSLVDTQNYEFVNITCKNIINNSVTQADDEHVCNKLKPCCTYLALLSIKILHKDEDVIEEQTEEVRTKYLVPEVRILSAEPYAESIILYWYSKNPTCISTYEIEAKSQEKDFQWTLTNDKTFLLMTNLLPCSEYNIQLKTFDIEKVAISNEKLNSSTRYLAPGSIILNFMTFDNGQIKAFWKPPSHWTCIEYYYLKWSLQTCPQTAAKTDDIVVFTETTIPPSEQCEWSFNLTDITANEFVLTNLQGCENYTLEVFINNDRDLIGASSFISDEQVPGPVIIKDISPGETTAIVAWQNATTHHNCVEVYQVEIVGPAQRSDDLQERFKLTTNQTEAVFERLDPCGKYNVSIVPQTKNGTKGYPVDTQFTTLEGRPSEILSPFAAAEPHRLLLSWTAPAYADLCLTGYRLSGWNDEKKPVPAFDKTTENTSVTIDGLNSCQGFTVQIIPTTKTSDGDLKHVETRTTPIRAQPPTVETTSVYPNRLEFSAQESDLNNKCETIFARFVCEARHEARHKFAEIYVEGRMGIIYNTAVGPLSPFIDYICSVSLFNVAGWSHNKTVIKRTEPYYPDPPEKLSLKTHSNHSLGFSWNQPKYANGNIKLYVSHFQRVEAAFYIPAENCKQITTESITRETSGLEQIFDELTPYTRYSIQVAAQNEFGIGEYTRPYTMVTKPGVSDPVIGLKAKPEGPLEWDAEYHANALIAWNMSCKSNGEVEHFLLEFIGERPGYDFLGFTRKVKPDFSKKGSFLHNETNLAPQYTYTVRVSVKIKSVDEFSEPVNHTFEAPAGIPQRLNAETIGKSRIEAVSGNHPAKSVAVRLPTDILNDDLGTIIYVALLLSQKDCDEGPELKCAAMNTIEEWPDIPSWSEANGNQNKACIAQYQTTPLRWEPNVNQYRSVDMVEFVIGLENCETSSQKYCNGPLRPDTEYNLVVRLFTKSGYNDAGVLTFRTEALIELVIILVSVSSCLILALVAGLIYYWITKRIKWQRESCHGLEDSVGDVVEKNFAIYYREISKADKLAREFKELTAVAIDLSYAASEMGGNKNRYADIFPYDKNRVILDIDADGSDYINASFIDGYRRRKEYIATQGPKSESIKDFWRMVLQHNVRIIVMVTQFREGDVIKCHEYFPFKFKGINVVIKKKESFDIYDRTELSVTHETFGLKQKVVHFYFKKWPDHGCPTDPMYLINFVRKVKSEKKPSYSPIVVHCSAGVGRTGTYIGLDIIMQRLKNESKINIYETVKKLRFQRMKMVQTLTQYTFLYDCAYELVKHKYNHNTANGKKEIADNDIDDHEYTFSRYAMNLRKQSADILPSDERHFTAKSPNDNISLEPSAPTYVE</sequence>
<dbReference type="Pfam" id="PF00041">
    <property type="entry name" value="fn3"/>
    <property type="match status" value="1"/>
</dbReference>
<evidence type="ECO:0000256" key="10">
    <source>
        <dbReference type="ARBA" id="ARBA00023180"/>
    </source>
</evidence>
<evidence type="ECO:0000259" key="15">
    <source>
        <dbReference type="PROSITE" id="PS50056"/>
    </source>
</evidence>
<evidence type="ECO:0000259" key="16">
    <source>
        <dbReference type="PROSITE" id="PS50853"/>
    </source>
</evidence>
<keyword evidence="6" id="KW-0378">Hydrolase</keyword>
<feature type="domain" description="Fibronectin type-III" evidence="16">
    <location>
        <begin position="439"/>
        <end position="533"/>
    </location>
</feature>
<evidence type="ECO:0000256" key="3">
    <source>
        <dbReference type="ARBA" id="ARBA00022692"/>
    </source>
</evidence>
<dbReference type="PROSITE" id="PS00383">
    <property type="entry name" value="TYR_PHOSPHATASE_1"/>
    <property type="match status" value="1"/>
</dbReference>
<accession>A0A1B0BUS3</accession>
<protein>
    <recommendedName>
        <fullName evidence="2">protein-tyrosine-phosphatase</fullName>
        <ecNumber evidence="2">3.1.3.48</ecNumber>
    </recommendedName>
</protein>
<dbReference type="SMART" id="SM00194">
    <property type="entry name" value="PTPc"/>
    <property type="match status" value="1"/>
</dbReference>
<reference evidence="17" key="2">
    <citation type="submission" date="2020-05" db="UniProtKB">
        <authorList>
            <consortium name="EnsemblMetazoa"/>
        </authorList>
    </citation>
    <scope>IDENTIFICATION</scope>
    <source>
        <strain evidence="17">IAEA</strain>
    </source>
</reference>
<dbReference type="PROSITE" id="PS50056">
    <property type="entry name" value="TYR_PHOSPHATASE_2"/>
    <property type="match status" value="1"/>
</dbReference>
<dbReference type="InterPro" id="IPR000242">
    <property type="entry name" value="PTP_cat"/>
</dbReference>
<keyword evidence="4" id="KW-0732">Signal</keyword>
<dbReference type="InterPro" id="IPR016130">
    <property type="entry name" value="Tyr_Pase_AS"/>
</dbReference>
<evidence type="ECO:0000256" key="1">
    <source>
        <dbReference type="ARBA" id="ARBA00004479"/>
    </source>
</evidence>
<keyword evidence="18" id="KW-1185">Reference proteome</keyword>
<dbReference type="InterPro" id="IPR003595">
    <property type="entry name" value="Tyr_Pase_cat"/>
</dbReference>
<dbReference type="Gene3D" id="3.90.190.10">
    <property type="entry name" value="Protein tyrosine phosphatase superfamily"/>
    <property type="match status" value="1"/>
</dbReference>
<dbReference type="InterPro" id="IPR003961">
    <property type="entry name" value="FN3_dom"/>
</dbReference>
<dbReference type="GO" id="GO:0004725">
    <property type="term" value="F:protein tyrosine phosphatase activity"/>
    <property type="evidence" value="ECO:0007669"/>
    <property type="project" value="UniProtKB-EC"/>
</dbReference>
<dbReference type="Gene3D" id="2.60.40.10">
    <property type="entry name" value="Immunoglobulins"/>
    <property type="match status" value="3"/>
</dbReference>
<organism evidence="17 18">
    <name type="scientific">Glossina palpalis gambiensis</name>
    <dbReference type="NCBI Taxonomy" id="67801"/>
    <lineage>
        <taxon>Eukaryota</taxon>
        <taxon>Metazoa</taxon>
        <taxon>Ecdysozoa</taxon>
        <taxon>Arthropoda</taxon>
        <taxon>Hexapoda</taxon>
        <taxon>Insecta</taxon>
        <taxon>Pterygota</taxon>
        <taxon>Neoptera</taxon>
        <taxon>Endopterygota</taxon>
        <taxon>Diptera</taxon>
        <taxon>Brachycera</taxon>
        <taxon>Muscomorpha</taxon>
        <taxon>Hippoboscoidea</taxon>
        <taxon>Glossinidae</taxon>
        <taxon>Glossina</taxon>
    </lineage>
</organism>
<dbReference type="EC" id="3.1.3.48" evidence="2"/>
<dbReference type="InterPro" id="IPR036116">
    <property type="entry name" value="FN3_sf"/>
</dbReference>
<dbReference type="GO" id="GO:0016020">
    <property type="term" value="C:membrane"/>
    <property type="evidence" value="ECO:0007669"/>
    <property type="project" value="UniProtKB-SubCell"/>
</dbReference>
<keyword evidence="3 13" id="KW-0812">Transmembrane</keyword>
<dbReference type="InterPro" id="IPR029021">
    <property type="entry name" value="Prot-tyrosine_phosphatase-like"/>
</dbReference>
<feature type="domain" description="Tyrosine-protein phosphatase" evidence="14">
    <location>
        <begin position="1083"/>
        <end position="1331"/>
    </location>
</feature>
<feature type="domain" description="Fibronectin type-III" evidence="16">
    <location>
        <begin position="341"/>
        <end position="438"/>
    </location>
</feature>
<dbReference type="STRING" id="67801.A0A1B0BUS3"/>
<keyword evidence="5" id="KW-0677">Repeat</keyword>
<evidence type="ECO:0000256" key="8">
    <source>
        <dbReference type="ARBA" id="ARBA00022989"/>
    </source>
</evidence>
<evidence type="ECO:0000256" key="12">
    <source>
        <dbReference type="SAM" id="MobiDB-lite"/>
    </source>
</evidence>
<feature type="region of interest" description="Disordered" evidence="12">
    <location>
        <begin position="1378"/>
        <end position="1401"/>
    </location>
</feature>
<dbReference type="Pfam" id="PF18861">
    <property type="entry name" value="PTP_tm"/>
    <property type="match status" value="1"/>
</dbReference>
<dbReference type="PANTHER" id="PTHR46957:SF3">
    <property type="entry name" value="CYTOKINE RECEPTOR"/>
    <property type="match status" value="1"/>
</dbReference>
<dbReference type="GO" id="GO:0009653">
    <property type="term" value="P:anatomical structure morphogenesis"/>
    <property type="evidence" value="ECO:0007669"/>
    <property type="project" value="UniProtKB-ARBA"/>
</dbReference>
<evidence type="ECO:0000256" key="13">
    <source>
        <dbReference type="SAM" id="Phobius"/>
    </source>
</evidence>
<dbReference type="Pfam" id="PF00102">
    <property type="entry name" value="Y_phosphatase"/>
    <property type="match status" value="1"/>
</dbReference>
<evidence type="ECO:0000256" key="7">
    <source>
        <dbReference type="ARBA" id="ARBA00022912"/>
    </source>
</evidence>
<dbReference type="InterPro" id="IPR000387">
    <property type="entry name" value="Tyr_Pase_dom"/>
</dbReference>
<evidence type="ECO:0000313" key="18">
    <source>
        <dbReference type="Proteomes" id="UP000092460"/>
    </source>
</evidence>
<dbReference type="InterPro" id="IPR050713">
    <property type="entry name" value="RTP_Phos/Ushers"/>
</dbReference>
<feature type="transmembrane region" description="Helical" evidence="13">
    <location>
        <begin position="1020"/>
        <end position="1044"/>
    </location>
</feature>
<dbReference type="CDD" id="cd00063">
    <property type="entry name" value="FN3"/>
    <property type="match status" value="2"/>
</dbReference>
<dbReference type="PRINTS" id="PR00700">
    <property type="entry name" value="PRTYPHPHTASE"/>
</dbReference>
<dbReference type="SUPFAM" id="SSF49265">
    <property type="entry name" value="Fibronectin type III"/>
    <property type="match status" value="3"/>
</dbReference>
<feature type="domain" description="Fibronectin type-III" evidence="16">
    <location>
        <begin position="636"/>
        <end position="739"/>
    </location>
</feature>
<name>A0A1B0BUS3_9MUSC</name>
<evidence type="ECO:0000313" key="17">
    <source>
        <dbReference type="EnsemblMetazoa" id="GPPI041109-PA"/>
    </source>
</evidence>
<keyword evidence="9 13" id="KW-0472">Membrane</keyword>
<dbReference type="VEuPathDB" id="VectorBase:GPPI041109"/>
<dbReference type="InterPro" id="IPR013783">
    <property type="entry name" value="Ig-like_fold"/>
</dbReference>
<reference evidence="18" key="1">
    <citation type="submission" date="2015-01" db="EMBL/GenBank/DDBJ databases">
        <authorList>
            <person name="Aksoy S."/>
            <person name="Warren W."/>
            <person name="Wilson R.K."/>
        </authorList>
    </citation>
    <scope>NUCLEOTIDE SEQUENCE [LARGE SCALE GENOMIC DNA]</scope>
    <source>
        <strain evidence="18">IAEA</strain>
    </source>
</reference>
<keyword evidence="10" id="KW-0325">Glycoprotein</keyword>
<dbReference type="SUPFAM" id="SSF52799">
    <property type="entry name" value="(Phosphotyrosine protein) phosphatases II"/>
    <property type="match status" value="1"/>
</dbReference>
<dbReference type="GO" id="GO:0048666">
    <property type="term" value="P:neuron development"/>
    <property type="evidence" value="ECO:0007669"/>
    <property type="project" value="UniProtKB-ARBA"/>
</dbReference>
<dbReference type="SMART" id="SM00060">
    <property type="entry name" value="FN3"/>
    <property type="match status" value="7"/>
</dbReference>
<keyword evidence="7" id="KW-0904">Protein phosphatase</keyword>
<keyword evidence="8 13" id="KW-1133">Transmembrane helix</keyword>
<dbReference type="PANTHER" id="PTHR46957">
    <property type="entry name" value="CYTOKINE RECEPTOR"/>
    <property type="match status" value="1"/>
</dbReference>
<dbReference type="PROSITE" id="PS50055">
    <property type="entry name" value="TYR_PHOSPHATASE_PTP"/>
    <property type="match status" value="1"/>
</dbReference>
<dbReference type="Proteomes" id="UP000092460">
    <property type="component" value="Unassembled WGS sequence"/>
</dbReference>
<dbReference type="InterPro" id="IPR041201">
    <property type="entry name" value="PTPRJ_TM"/>
</dbReference>
<dbReference type="EMBL" id="JXJN01020885">
    <property type="status" value="NOT_ANNOTATED_CDS"/>
    <property type="molecule type" value="Genomic_DNA"/>
</dbReference>
<evidence type="ECO:0000256" key="5">
    <source>
        <dbReference type="ARBA" id="ARBA00022737"/>
    </source>
</evidence>
<evidence type="ECO:0000256" key="4">
    <source>
        <dbReference type="ARBA" id="ARBA00022729"/>
    </source>
</evidence>
<evidence type="ECO:0000256" key="2">
    <source>
        <dbReference type="ARBA" id="ARBA00013064"/>
    </source>
</evidence>
<evidence type="ECO:0000256" key="6">
    <source>
        <dbReference type="ARBA" id="ARBA00022801"/>
    </source>
</evidence>
<dbReference type="EnsemblMetazoa" id="GPPI041109-RA">
    <property type="protein sequence ID" value="GPPI041109-PA"/>
    <property type="gene ID" value="GPPI041109"/>
</dbReference>
<feature type="domain" description="Tyrosine specific protein phosphatases" evidence="15">
    <location>
        <begin position="1248"/>
        <end position="1322"/>
    </location>
</feature>
<dbReference type="SMART" id="SM00404">
    <property type="entry name" value="PTPc_motif"/>
    <property type="match status" value="1"/>
</dbReference>
<evidence type="ECO:0000256" key="9">
    <source>
        <dbReference type="ARBA" id="ARBA00023136"/>
    </source>
</evidence>
<comment type="subcellular location">
    <subcellularLocation>
        <location evidence="1">Membrane</location>
        <topology evidence="1">Single-pass type I membrane protein</topology>
    </subcellularLocation>
</comment>
<proteinExistence type="predicted"/>
<evidence type="ECO:0000259" key="14">
    <source>
        <dbReference type="PROSITE" id="PS50055"/>
    </source>
</evidence>
<comment type="catalytic activity">
    <reaction evidence="11">
        <text>O-phospho-L-tyrosyl-[protein] + H2O = L-tyrosyl-[protein] + phosphate</text>
        <dbReference type="Rhea" id="RHEA:10684"/>
        <dbReference type="Rhea" id="RHEA-COMP:10136"/>
        <dbReference type="Rhea" id="RHEA-COMP:20101"/>
        <dbReference type="ChEBI" id="CHEBI:15377"/>
        <dbReference type="ChEBI" id="CHEBI:43474"/>
        <dbReference type="ChEBI" id="CHEBI:46858"/>
        <dbReference type="ChEBI" id="CHEBI:61978"/>
        <dbReference type="EC" id="3.1.3.48"/>
    </reaction>
</comment>
<dbReference type="PROSITE" id="PS50853">
    <property type="entry name" value="FN3"/>
    <property type="match status" value="3"/>
</dbReference>